<dbReference type="InterPro" id="IPR001845">
    <property type="entry name" value="HTH_ArsR_DNA-bd_dom"/>
</dbReference>
<evidence type="ECO:0000313" key="3">
    <source>
        <dbReference type="Proteomes" id="UP000654257"/>
    </source>
</evidence>
<reference evidence="2" key="1">
    <citation type="journal article" date="2014" name="Int. J. Syst. Evol. Microbiol.">
        <title>Complete genome sequence of Corynebacterium casei LMG S-19264T (=DSM 44701T), isolated from a smear-ripened cheese.</title>
        <authorList>
            <consortium name="US DOE Joint Genome Institute (JGI-PGF)"/>
            <person name="Walter F."/>
            <person name="Albersmeier A."/>
            <person name="Kalinowski J."/>
            <person name="Ruckert C."/>
        </authorList>
    </citation>
    <scope>NUCLEOTIDE SEQUENCE</scope>
    <source>
        <strain evidence="2">CCM 7905</strain>
    </source>
</reference>
<dbReference type="Gene3D" id="1.10.10.10">
    <property type="entry name" value="Winged helix-like DNA-binding domain superfamily/Winged helix DNA-binding domain"/>
    <property type="match status" value="1"/>
</dbReference>
<dbReference type="GO" id="GO:0003700">
    <property type="term" value="F:DNA-binding transcription factor activity"/>
    <property type="evidence" value="ECO:0007669"/>
    <property type="project" value="InterPro"/>
</dbReference>
<feature type="domain" description="HTH arsR-type" evidence="1">
    <location>
        <begin position="18"/>
        <end position="97"/>
    </location>
</feature>
<dbReference type="SUPFAM" id="SSF46785">
    <property type="entry name" value="Winged helix' DNA-binding domain"/>
    <property type="match status" value="1"/>
</dbReference>
<reference evidence="2" key="2">
    <citation type="submission" date="2020-09" db="EMBL/GenBank/DDBJ databases">
        <authorList>
            <person name="Sun Q."/>
            <person name="Sedlacek I."/>
        </authorList>
    </citation>
    <scope>NUCLEOTIDE SEQUENCE</scope>
    <source>
        <strain evidence="2">CCM 7905</strain>
    </source>
</reference>
<dbReference type="InterPro" id="IPR036390">
    <property type="entry name" value="WH_DNA-bd_sf"/>
</dbReference>
<dbReference type="InterPro" id="IPR036388">
    <property type="entry name" value="WH-like_DNA-bd_sf"/>
</dbReference>
<keyword evidence="3" id="KW-1185">Reference proteome</keyword>
<dbReference type="CDD" id="cd00090">
    <property type="entry name" value="HTH_ARSR"/>
    <property type="match status" value="1"/>
</dbReference>
<evidence type="ECO:0000313" key="2">
    <source>
        <dbReference type="EMBL" id="GGG27384.1"/>
    </source>
</evidence>
<evidence type="ECO:0000259" key="1">
    <source>
        <dbReference type="SMART" id="SM00418"/>
    </source>
</evidence>
<proteinExistence type="predicted"/>
<dbReference type="SMART" id="SM00418">
    <property type="entry name" value="HTH_ARSR"/>
    <property type="match status" value="1"/>
</dbReference>
<name>A0A917G8I5_9NOCA</name>
<accession>A0A917G8I5</accession>
<dbReference type="Proteomes" id="UP000654257">
    <property type="component" value="Unassembled WGS sequence"/>
</dbReference>
<sequence>MSERQQPRKNVKQVSTLVELKALSHPIRMRLLYSLKAHGPLTATRLGEMVDESPASVSYHLRKLADSGFAEETENASGDGRQRWWCTTSQGFSWSATDFSDSPDGVTAADAAKAVMLEHRWSRLTEYGRTAASWGPEWSDAGFSADNLLHLDPSQTEALSAELLEVVERYRALGANTQAQGATTVMVLLHGFPTQM</sequence>
<comment type="caution">
    <text evidence="2">The sequence shown here is derived from an EMBL/GenBank/DDBJ whole genome shotgun (WGS) entry which is preliminary data.</text>
</comment>
<dbReference type="RefSeq" id="WP_229746263.1">
    <property type="nucleotide sequence ID" value="NZ_BMCU01000006.1"/>
</dbReference>
<dbReference type="Pfam" id="PF12840">
    <property type="entry name" value="HTH_20"/>
    <property type="match status" value="1"/>
</dbReference>
<dbReference type="PRINTS" id="PR00778">
    <property type="entry name" value="HTHARSR"/>
</dbReference>
<organism evidence="2 3">
    <name type="scientific">Rhodococcoides trifolii</name>
    <dbReference type="NCBI Taxonomy" id="908250"/>
    <lineage>
        <taxon>Bacteria</taxon>
        <taxon>Bacillati</taxon>
        <taxon>Actinomycetota</taxon>
        <taxon>Actinomycetes</taxon>
        <taxon>Mycobacteriales</taxon>
        <taxon>Nocardiaceae</taxon>
        <taxon>Rhodococcoides</taxon>
    </lineage>
</organism>
<dbReference type="InterPro" id="IPR011991">
    <property type="entry name" value="ArsR-like_HTH"/>
</dbReference>
<gene>
    <name evidence="2" type="ORF">GCM10007304_46520</name>
</gene>
<protein>
    <submittedName>
        <fullName evidence="2">Transcriptional regulator</fullName>
    </submittedName>
</protein>
<dbReference type="AlphaFoldDB" id="A0A917G8I5"/>
<dbReference type="EMBL" id="BMCU01000006">
    <property type="protein sequence ID" value="GGG27384.1"/>
    <property type="molecule type" value="Genomic_DNA"/>
</dbReference>